<keyword evidence="4" id="KW-1185">Reference proteome</keyword>
<dbReference type="EMBL" id="JAUEPS010000001">
    <property type="protein sequence ID" value="KAK0470015.1"/>
    <property type="molecule type" value="Genomic_DNA"/>
</dbReference>
<evidence type="ECO:0000313" key="4">
    <source>
        <dbReference type="Proteomes" id="UP001175211"/>
    </source>
</evidence>
<comment type="caution">
    <text evidence="3">The sequence shown here is derived from an EMBL/GenBank/DDBJ whole genome shotgun (WGS) entry which is preliminary data.</text>
</comment>
<accession>A0AA39NQV6</accession>
<feature type="region of interest" description="Disordered" evidence="1">
    <location>
        <begin position="203"/>
        <end position="223"/>
    </location>
</feature>
<protein>
    <submittedName>
        <fullName evidence="3">Uncharacterized protein</fullName>
    </submittedName>
</protein>
<name>A0AA39NQV6_ARMTA</name>
<keyword evidence="2" id="KW-0472">Membrane</keyword>
<evidence type="ECO:0000256" key="1">
    <source>
        <dbReference type="SAM" id="MobiDB-lite"/>
    </source>
</evidence>
<keyword evidence="2" id="KW-1133">Transmembrane helix</keyword>
<keyword evidence="2" id="KW-0812">Transmembrane</keyword>
<gene>
    <name evidence="3" type="ORF">EV420DRAFT_1473125</name>
</gene>
<sequence length="223" mass="24893">MQTIRRPLLSMLKAQKAAPYGLSASLRQPVHHQFTTSFLTKSLRKNRYGSRVQNPSRVHLHILGSESSTLASIVRTFRVPIMMVIIVFGGCWYASYKFGELKRWMLDRWIQAGVNNVKDTVTNTGDTAVNSLKALWSHASEEVKRPDAAQALISTVKDTATNVGDTAVKGFKAVESRVSEVKLPDIPKEATKFIKDLFGKKLHKEGDGEGEQQSNKKPPTDKR</sequence>
<proteinExistence type="predicted"/>
<organism evidence="3 4">
    <name type="scientific">Armillaria tabescens</name>
    <name type="common">Ringless honey mushroom</name>
    <name type="synonym">Agaricus tabescens</name>
    <dbReference type="NCBI Taxonomy" id="1929756"/>
    <lineage>
        <taxon>Eukaryota</taxon>
        <taxon>Fungi</taxon>
        <taxon>Dikarya</taxon>
        <taxon>Basidiomycota</taxon>
        <taxon>Agaricomycotina</taxon>
        <taxon>Agaricomycetes</taxon>
        <taxon>Agaricomycetidae</taxon>
        <taxon>Agaricales</taxon>
        <taxon>Marasmiineae</taxon>
        <taxon>Physalacriaceae</taxon>
        <taxon>Desarmillaria</taxon>
    </lineage>
</organism>
<reference evidence="3" key="1">
    <citation type="submission" date="2023-06" db="EMBL/GenBank/DDBJ databases">
        <authorList>
            <consortium name="Lawrence Berkeley National Laboratory"/>
            <person name="Ahrendt S."/>
            <person name="Sahu N."/>
            <person name="Indic B."/>
            <person name="Wong-Bajracharya J."/>
            <person name="Merenyi Z."/>
            <person name="Ke H.-M."/>
            <person name="Monk M."/>
            <person name="Kocsube S."/>
            <person name="Drula E."/>
            <person name="Lipzen A."/>
            <person name="Balint B."/>
            <person name="Henrissat B."/>
            <person name="Andreopoulos B."/>
            <person name="Martin F.M."/>
            <person name="Harder C.B."/>
            <person name="Rigling D."/>
            <person name="Ford K.L."/>
            <person name="Foster G.D."/>
            <person name="Pangilinan J."/>
            <person name="Papanicolaou A."/>
            <person name="Barry K."/>
            <person name="LaButti K."/>
            <person name="Viragh M."/>
            <person name="Koriabine M."/>
            <person name="Yan M."/>
            <person name="Riley R."/>
            <person name="Champramary S."/>
            <person name="Plett K.L."/>
            <person name="Tsai I.J."/>
            <person name="Slot J."/>
            <person name="Sipos G."/>
            <person name="Plett J."/>
            <person name="Nagy L.G."/>
            <person name="Grigoriev I.V."/>
        </authorList>
    </citation>
    <scope>NUCLEOTIDE SEQUENCE</scope>
    <source>
        <strain evidence="3">CCBAS 213</strain>
    </source>
</reference>
<evidence type="ECO:0000256" key="2">
    <source>
        <dbReference type="SAM" id="Phobius"/>
    </source>
</evidence>
<dbReference type="Gene3D" id="1.10.287.700">
    <property type="entry name" value="Helix hairpin bin"/>
    <property type="match status" value="1"/>
</dbReference>
<dbReference type="Proteomes" id="UP001175211">
    <property type="component" value="Unassembled WGS sequence"/>
</dbReference>
<evidence type="ECO:0000313" key="3">
    <source>
        <dbReference type="EMBL" id="KAK0470015.1"/>
    </source>
</evidence>
<feature type="transmembrane region" description="Helical" evidence="2">
    <location>
        <begin position="77"/>
        <end position="96"/>
    </location>
</feature>
<dbReference type="AlphaFoldDB" id="A0AA39NQV6"/>
<dbReference type="RefSeq" id="XP_060339808.1">
    <property type="nucleotide sequence ID" value="XM_060469101.1"/>
</dbReference>
<dbReference type="GeneID" id="85352649"/>